<proteinExistence type="predicted"/>
<comment type="caution">
    <text evidence="1">The sequence shown here is derived from an EMBL/GenBank/DDBJ whole genome shotgun (WGS) entry which is preliminary data.</text>
</comment>
<protein>
    <submittedName>
        <fullName evidence="1">Uncharacterized protein</fullName>
    </submittedName>
</protein>
<sequence length="73" mass="8050">MHLTHFFSRYAATKNAAVNVKILKQILIVFTIVRHIIETSSRVLAVGISEADEASKLPLPVFEHSFDAESAAV</sequence>
<keyword evidence="2" id="KW-1185">Reference proteome</keyword>
<organism evidence="1 2">
    <name type="scientific">Brachionus plicatilis</name>
    <name type="common">Marine rotifer</name>
    <name type="synonym">Brachionus muelleri</name>
    <dbReference type="NCBI Taxonomy" id="10195"/>
    <lineage>
        <taxon>Eukaryota</taxon>
        <taxon>Metazoa</taxon>
        <taxon>Spiralia</taxon>
        <taxon>Gnathifera</taxon>
        <taxon>Rotifera</taxon>
        <taxon>Eurotatoria</taxon>
        <taxon>Monogononta</taxon>
        <taxon>Pseudotrocha</taxon>
        <taxon>Ploima</taxon>
        <taxon>Brachionidae</taxon>
        <taxon>Brachionus</taxon>
    </lineage>
</organism>
<dbReference type="EMBL" id="REGN01001213">
    <property type="protein sequence ID" value="RNA36205.1"/>
    <property type="molecule type" value="Genomic_DNA"/>
</dbReference>
<evidence type="ECO:0000313" key="1">
    <source>
        <dbReference type="EMBL" id="RNA36205.1"/>
    </source>
</evidence>
<reference evidence="1 2" key="1">
    <citation type="journal article" date="2018" name="Sci. Rep.">
        <title>Genomic signatures of local adaptation to the degree of environmental predictability in rotifers.</title>
        <authorList>
            <person name="Franch-Gras L."/>
            <person name="Hahn C."/>
            <person name="Garcia-Roger E.M."/>
            <person name="Carmona M.J."/>
            <person name="Serra M."/>
            <person name="Gomez A."/>
        </authorList>
    </citation>
    <scope>NUCLEOTIDE SEQUENCE [LARGE SCALE GENOMIC DNA]</scope>
    <source>
        <strain evidence="1">HYR1</strain>
    </source>
</reference>
<dbReference type="AlphaFoldDB" id="A0A3M7SKI0"/>
<gene>
    <name evidence="1" type="ORF">BpHYR1_033694</name>
</gene>
<accession>A0A3M7SKI0</accession>
<evidence type="ECO:0000313" key="2">
    <source>
        <dbReference type="Proteomes" id="UP000276133"/>
    </source>
</evidence>
<dbReference type="Proteomes" id="UP000276133">
    <property type="component" value="Unassembled WGS sequence"/>
</dbReference>
<name>A0A3M7SKI0_BRAPC</name>